<accession>A0A0G2JDX7</accession>
<gene>
    <name evidence="3 4" type="primary">Kmt2e</name>
</gene>
<dbReference type="GeneTree" id="ENSGT00940000157862"/>
<dbReference type="Proteomes" id="UP000000589">
    <property type="component" value="Chromosome 5"/>
</dbReference>
<evidence type="ECO:0000313" key="4">
    <source>
        <dbReference type="MGI" id="MGI:1924825"/>
    </source>
</evidence>
<protein>
    <submittedName>
        <fullName evidence="3">Lysine (K)-specific methyltransferase 2E</fullName>
    </submittedName>
</protein>
<dbReference type="MGI" id="MGI:1924825">
    <property type="gene designation" value="Kmt2e"/>
</dbReference>
<keyword evidence="5" id="KW-1185">Reference proteome</keyword>
<evidence type="ECO:0007829" key="6">
    <source>
        <dbReference type="ProteomicsDB" id="A0A0G2JDX7"/>
    </source>
</evidence>
<evidence type="ECO:0000256" key="2">
    <source>
        <dbReference type="SAM" id="MobiDB-lite"/>
    </source>
</evidence>
<dbReference type="ProteomicsDB" id="353523"/>
<reference evidence="3 5" key="1">
    <citation type="journal article" date="2009" name="PLoS Biol.">
        <title>Lineage-specific biology revealed by a finished genome assembly of the mouse.</title>
        <authorList>
            <consortium name="Mouse Genome Sequencing Consortium"/>
            <person name="Church D.M."/>
            <person name="Goodstadt L."/>
            <person name="Hillier L.W."/>
            <person name="Zody M.C."/>
            <person name="Goldstein S."/>
            <person name="She X."/>
            <person name="Bult C.J."/>
            <person name="Agarwala R."/>
            <person name="Cherry J.L."/>
            <person name="DiCuccio M."/>
            <person name="Hlavina W."/>
            <person name="Kapustin Y."/>
            <person name="Meric P."/>
            <person name="Maglott D."/>
            <person name="Birtle Z."/>
            <person name="Marques A.C."/>
            <person name="Graves T."/>
            <person name="Zhou S."/>
            <person name="Teague B."/>
            <person name="Potamousis K."/>
            <person name="Churas C."/>
            <person name="Place M."/>
            <person name="Herschleb J."/>
            <person name="Runnheim R."/>
            <person name="Forrest D."/>
            <person name="Amos-Landgraf J."/>
            <person name="Schwartz D.C."/>
            <person name="Cheng Z."/>
            <person name="Lindblad-Toh K."/>
            <person name="Eichler E.E."/>
            <person name="Ponting C.P."/>
        </authorList>
    </citation>
    <scope>NUCLEOTIDE SEQUENCE [LARGE SCALE GENOMIC DNA]</scope>
    <source>
        <strain evidence="3 5">C57BL/6J</strain>
    </source>
</reference>
<dbReference type="GO" id="GO:0006325">
    <property type="term" value="P:chromatin organization"/>
    <property type="evidence" value="ECO:0007669"/>
    <property type="project" value="UniProtKB-KW"/>
</dbReference>
<dbReference type="SMR" id="A0A0G2JDX7"/>
<keyword evidence="6" id="KW-1267">Proteomics identification</keyword>
<evidence type="ECO:0000256" key="1">
    <source>
        <dbReference type="ARBA" id="ARBA00022853"/>
    </source>
</evidence>
<dbReference type="Antibodypedia" id="31243">
    <property type="antibodies" value="198 antibodies from 32 providers"/>
</dbReference>
<feature type="non-terminal residue" evidence="3">
    <location>
        <position position="1"/>
    </location>
</feature>
<dbReference type="AGR" id="MGI:1924825"/>
<reference evidence="3" key="3">
    <citation type="submission" date="2025-08" db="UniProtKB">
        <authorList>
            <consortium name="Ensembl"/>
        </authorList>
    </citation>
    <scope>IDENTIFICATION</scope>
    <source>
        <strain evidence="3">C57BL/6J</strain>
    </source>
</reference>
<feature type="region of interest" description="Disordered" evidence="2">
    <location>
        <begin position="1"/>
        <end position="44"/>
    </location>
</feature>
<dbReference type="Bgee" id="ENSMUSG00000029004">
    <property type="expression patterns" value="Expressed in rostral migratory stream and 268 other cell types or tissues"/>
</dbReference>
<dbReference type="VEuPathDB" id="HostDB:ENSMUSG00000029004"/>
<evidence type="ECO:0000313" key="3">
    <source>
        <dbReference type="Ensembl" id="ENSMUSP00000142547.2"/>
    </source>
</evidence>
<reference evidence="3 5" key="2">
    <citation type="journal article" date="2011" name="PLoS Biol.">
        <title>Modernizing reference genome assemblies.</title>
        <authorList>
            <person name="Church D.M."/>
            <person name="Schneider V.A."/>
            <person name="Graves T."/>
            <person name="Auger K."/>
            <person name="Cunningham F."/>
            <person name="Bouk N."/>
            <person name="Chen H.C."/>
            <person name="Agarwala R."/>
            <person name="McLaren W.M."/>
            <person name="Ritchie G.R."/>
            <person name="Albracht D."/>
            <person name="Kremitzki M."/>
            <person name="Rock S."/>
            <person name="Kotkiewicz H."/>
            <person name="Kremitzki C."/>
            <person name="Wollam A."/>
            <person name="Trani L."/>
            <person name="Fulton L."/>
            <person name="Fulton R."/>
            <person name="Matthews L."/>
            <person name="Whitehead S."/>
            <person name="Chow W."/>
            <person name="Torrance J."/>
            <person name="Dunn M."/>
            <person name="Harden G."/>
            <person name="Threadgold G."/>
            <person name="Wood J."/>
            <person name="Collins J."/>
            <person name="Heath P."/>
            <person name="Griffiths G."/>
            <person name="Pelan S."/>
            <person name="Grafham D."/>
            <person name="Eichler E.E."/>
            <person name="Weinstock G."/>
            <person name="Mardis E.R."/>
            <person name="Wilson R.K."/>
            <person name="Howe K."/>
            <person name="Flicek P."/>
            <person name="Hubbard T."/>
        </authorList>
    </citation>
    <scope>NUCLEOTIDE SEQUENCE [LARGE SCALE GENOMIC DNA]</scope>
    <source>
        <strain evidence="3 5">C57BL/6J</strain>
    </source>
</reference>
<dbReference type="ExpressionAtlas" id="A0A0G2JDX7">
    <property type="expression patterns" value="baseline and differential"/>
</dbReference>
<evidence type="ECO:0000313" key="5">
    <source>
        <dbReference type="Proteomes" id="UP000000589"/>
    </source>
</evidence>
<sequence length="183" mass="21768">QNQNMTLDCEGTNNKIRSPETKQRKLSPLRLSVSNNQEPDFIDDMEEKTPISNEVEMESEEQIAERKRKMEERQMDLSLRTWFFHLENWTVDGPASWFWLRAEALPGPLLKALGLVLNILYPRVSVQEKKEKWKQFCRLLPDLRRERKDENKLWKGSAQLRQKLSLNAKSRRSSPMPKWCRNK</sequence>
<dbReference type="AlphaFoldDB" id="A0A0G2JDX7"/>
<feature type="compositionally biased region" description="Polar residues" evidence="2">
    <location>
        <begin position="1"/>
        <end position="16"/>
    </location>
</feature>
<reference evidence="3" key="4">
    <citation type="submission" date="2025-09" db="UniProtKB">
        <authorList>
            <consortium name="Ensembl"/>
        </authorList>
    </citation>
    <scope>IDENTIFICATION</scope>
    <source>
        <strain evidence="3">C57BL/6J</strain>
    </source>
</reference>
<organism evidence="3 5">
    <name type="scientific">Mus musculus</name>
    <name type="common">Mouse</name>
    <dbReference type="NCBI Taxonomy" id="10090"/>
    <lineage>
        <taxon>Eukaryota</taxon>
        <taxon>Metazoa</taxon>
        <taxon>Chordata</taxon>
        <taxon>Craniata</taxon>
        <taxon>Vertebrata</taxon>
        <taxon>Euteleostomi</taxon>
        <taxon>Mammalia</taxon>
        <taxon>Eutheria</taxon>
        <taxon>Euarchontoglires</taxon>
        <taxon>Glires</taxon>
        <taxon>Rodentia</taxon>
        <taxon>Myomorpha</taxon>
        <taxon>Muroidea</taxon>
        <taxon>Muridae</taxon>
        <taxon>Murinae</taxon>
        <taxon>Mus</taxon>
        <taxon>Mus</taxon>
    </lineage>
</organism>
<keyword evidence="1" id="KW-0156">Chromatin regulator</keyword>
<dbReference type="PANTHER" id="PTHR46462:SF2">
    <property type="entry name" value="INACTIVE HISTONE-LYSINE N-METHYLTRANSFERASE 2E"/>
    <property type="match status" value="1"/>
</dbReference>
<dbReference type="Ensembl" id="ENSMUST00000146375.6">
    <property type="protein sequence ID" value="ENSMUSP00000142547.2"/>
    <property type="gene ID" value="ENSMUSG00000029004.16"/>
</dbReference>
<name>A0A0G2JDX7_MOUSE</name>
<proteinExistence type="evidence at protein level"/>
<dbReference type="PANTHER" id="PTHR46462">
    <property type="entry name" value="UPSET, ISOFORM A"/>
    <property type="match status" value="1"/>
</dbReference>